<accession>A0A3L8DXS7</accession>
<evidence type="ECO:0000313" key="1">
    <source>
        <dbReference type="EMBL" id="RLU24749.1"/>
    </source>
</evidence>
<dbReference type="Proteomes" id="UP000279307">
    <property type="component" value="Chromosome 3"/>
</dbReference>
<gene>
    <name evidence="1" type="ORF">DMN91_002839</name>
</gene>
<proteinExistence type="predicted"/>
<organism evidence="1 2">
    <name type="scientific">Ooceraea biroi</name>
    <name type="common">Clonal raider ant</name>
    <name type="synonym">Cerapachys biroi</name>
    <dbReference type="NCBI Taxonomy" id="2015173"/>
    <lineage>
        <taxon>Eukaryota</taxon>
        <taxon>Metazoa</taxon>
        <taxon>Ecdysozoa</taxon>
        <taxon>Arthropoda</taxon>
        <taxon>Hexapoda</taxon>
        <taxon>Insecta</taxon>
        <taxon>Pterygota</taxon>
        <taxon>Neoptera</taxon>
        <taxon>Endopterygota</taxon>
        <taxon>Hymenoptera</taxon>
        <taxon>Apocrita</taxon>
        <taxon>Aculeata</taxon>
        <taxon>Formicoidea</taxon>
        <taxon>Formicidae</taxon>
        <taxon>Dorylinae</taxon>
        <taxon>Ooceraea</taxon>
    </lineage>
</organism>
<comment type="caution">
    <text evidence="1">The sequence shown here is derived from an EMBL/GenBank/DDBJ whole genome shotgun (WGS) entry which is preliminary data.</text>
</comment>
<protein>
    <submittedName>
        <fullName evidence="1">Uncharacterized protein</fullName>
    </submittedName>
</protein>
<reference evidence="1 2" key="1">
    <citation type="journal article" date="2018" name="Genome Res.">
        <title>The genomic architecture and molecular evolution of ant odorant receptors.</title>
        <authorList>
            <person name="McKenzie S.K."/>
            <person name="Kronauer D.J.C."/>
        </authorList>
    </citation>
    <scope>NUCLEOTIDE SEQUENCE [LARGE SCALE GENOMIC DNA]</scope>
    <source>
        <strain evidence="1">Clonal line C1</strain>
    </source>
</reference>
<sequence>MSEEIRAEWERDYRTAKRELCAEIKKAKDEAWQALLDSVDEDPWGLPYKVVLSRLRRSSPGLTETLNPADLELLLASLFPAGPTHDPVELWRDHDEQQMEVEEVSVAEVTAAMKGRKRGGNPAPGPDSTYPDGAEVAGTYAGAAGATGTYAGAAGAAGTYPGGADVAGTYAGTAGAAGTYTGGADAAGT</sequence>
<name>A0A3L8DXS7_OOCBI</name>
<evidence type="ECO:0000313" key="2">
    <source>
        <dbReference type="Proteomes" id="UP000279307"/>
    </source>
</evidence>
<dbReference type="EMBL" id="QOIP01000003">
    <property type="protein sequence ID" value="RLU24749.1"/>
    <property type="molecule type" value="Genomic_DNA"/>
</dbReference>
<dbReference type="AlphaFoldDB" id="A0A3L8DXS7"/>